<accession>A0ABS6Z4D3</accession>
<evidence type="ECO:0000313" key="9">
    <source>
        <dbReference type="Proteomes" id="UP000812013"/>
    </source>
</evidence>
<gene>
    <name evidence="8" type="ORF">GPJ59_12025</name>
</gene>
<dbReference type="SMART" id="SM00862">
    <property type="entry name" value="Trans_reg_C"/>
    <property type="match status" value="1"/>
</dbReference>
<proteinExistence type="inferred from homology"/>
<dbReference type="InterPro" id="IPR011990">
    <property type="entry name" value="TPR-like_helical_dom_sf"/>
</dbReference>
<feature type="domain" description="OmpR/PhoB-type" evidence="7">
    <location>
        <begin position="1"/>
        <end position="81"/>
    </location>
</feature>
<dbReference type="PANTHER" id="PTHR35807">
    <property type="entry name" value="TRANSCRIPTIONAL REGULATOR REDD-RELATED"/>
    <property type="match status" value="1"/>
</dbReference>
<dbReference type="SUPFAM" id="SSF48452">
    <property type="entry name" value="TPR-like"/>
    <property type="match status" value="1"/>
</dbReference>
<dbReference type="InterPro" id="IPR036388">
    <property type="entry name" value="WH-like_DNA-bd_sf"/>
</dbReference>
<sequence>MYAEDATPVEVGGIRLRMLLARLALEEGRTVSVDSLVDGLWGEQPPADAANALQALVSRLRRALRGAGSVESASGGYRLSVRAEDVDVHRFEDLAARGRRELAAGRAGEAAPLLAAALGLWRG</sequence>
<dbReference type="PANTHER" id="PTHR35807:SF1">
    <property type="entry name" value="TRANSCRIPTIONAL REGULATOR REDD"/>
    <property type="match status" value="1"/>
</dbReference>
<reference evidence="8 9" key="1">
    <citation type="submission" date="2019-12" db="EMBL/GenBank/DDBJ databases">
        <title>Genome sequence of Streptomyces bambusae.</title>
        <authorList>
            <person name="Bansal K."/>
            <person name="Choksket S."/>
            <person name="Korpole S."/>
            <person name="Patil P.B."/>
        </authorList>
    </citation>
    <scope>NUCLEOTIDE SEQUENCE [LARGE SCALE GENOMIC DNA]</scope>
    <source>
        <strain evidence="8 9">SK60</strain>
    </source>
</reference>
<dbReference type="Gene3D" id="1.25.40.10">
    <property type="entry name" value="Tetratricopeptide repeat domain"/>
    <property type="match status" value="1"/>
</dbReference>
<dbReference type="Pfam" id="PF03704">
    <property type="entry name" value="BTAD"/>
    <property type="match status" value="1"/>
</dbReference>
<comment type="caution">
    <text evidence="8">The sequence shown here is derived from an EMBL/GenBank/DDBJ whole genome shotgun (WGS) entry which is preliminary data.</text>
</comment>
<feature type="non-terminal residue" evidence="8">
    <location>
        <position position="123"/>
    </location>
</feature>
<name>A0ABS6Z4D3_9ACTN</name>
<dbReference type="Gene3D" id="1.10.10.10">
    <property type="entry name" value="Winged helix-like DNA-binding domain superfamily/Winged helix DNA-binding domain"/>
    <property type="match status" value="1"/>
</dbReference>
<dbReference type="EMBL" id="WTFF01000064">
    <property type="protein sequence ID" value="MBW5482594.1"/>
    <property type="molecule type" value="Genomic_DNA"/>
</dbReference>
<evidence type="ECO:0000256" key="6">
    <source>
        <dbReference type="PROSITE-ProRule" id="PRU01091"/>
    </source>
</evidence>
<dbReference type="InterPro" id="IPR001867">
    <property type="entry name" value="OmpR/PhoB-type_DNA-bd"/>
</dbReference>
<feature type="DNA-binding region" description="OmpR/PhoB-type" evidence="6">
    <location>
        <begin position="1"/>
        <end position="81"/>
    </location>
</feature>
<evidence type="ECO:0000256" key="2">
    <source>
        <dbReference type="ARBA" id="ARBA00023012"/>
    </source>
</evidence>
<keyword evidence="9" id="KW-1185">Reference proteome</keyword>
<comment type="similarity">
    <text evidence="1">Belongs to the AfsR/DnrI/RedD regulatory family.</text>
</comment>
<dbReference type="InterPro" id="IPR016032">
    <property type="entry name" value="Sig_transdc_resp-reg_C-effctor"/>
</dbReference>
<keyword evidence="4 6" id="KW-0238">DNA-binding</keyword>
<keyword evidence="5" id="KW-0804">Transcription</keyword>
<evidence type="ECO:0000256" key="5">
    <source>
        <dbReference type="ARBA" id="ARBA00023163"/>
    </source>
</evidence>
<dbReference type="Pfam" id="PF00486">
    <property type="entry name" value="Trans_reg_C"/>
    <property type="match status" value="1"/>
</dbReference>
<evidence type="ECO:0000313" key="8">
    <source>
        <dbReference type="EMBL" id="MBW5482594.1"/>
    </source>
</evidence>
<evidence type="ECO:0000256" key="4">
    <source>
        <dbReference type="ARBA" id="ARBA00023125"/>
    </source>
</evidence>
<keyword evidence="2" id="KW-0902">Two-component regulatory system</keyword>
<organism evidence="8 9">
    <name type="scientific">Streptomyces bambusae</name>
    <dbReference type="NCBI Taxonomy" id="1550616"/>
    <lineage>
        <taxon>Bacteria</taxon>
        <taxon>Bacillati</taxon>
        <taxon>Actinomycetota</taxon>
        <taxon>Actinomycetes</taxon>
        <taxon>Kitasatosporales</taxon>
        <taxon>Streptomycetaceae</taxon>
        <taxon>Streptomyces</taxon>
    </lineage>
</organism>
<evidence type="ECO:0000256" key="3">
    <source>
        <dbReference type="ARBA" id="ARBA00023015"/>
    </source>
</evidence>
<evidence type="ECO:0000259" key="7">
    <source>
        <dbReference type="PROSITE" id="PS51755"/>
    </source>
</evidence>
<dbReference type="InterPro" id="IPR005158">
    <property type="entry name" value="BTAD"/>
</dbReference>
<dbReference type="SUPFAM" id="SSF46894">
    <property type="entry name" value="C-terminal effector domain of the bipartite response regulators"/>
    <property type="match status" value="1"/>
</dbReference>
<protein>
    <submittedName>
        <fullName evidence="8">AfsR/SARP family transcriptional regulator</fullName>
    </submittedName>
</protein>
<keyword evidence="3" id="KW-0805">Transcription regulation</keyword>
<dbReference type="Proteomes" id="UP000812013">
    <property type="component" value="Unassembled WGS sequence"/>
</dbReference>
<dbReference type="PROSITE" id="PS51755">
    <property type="entry name" value="OMPR_PHOB"/>
    <property type="match status" value="1"/>
</dbReference>
<dbReference type="InterPro" id="IPR051677">
    <property type="entry name" value="AfsR-DnrI-RedD_regulator"/>
</dbReference>
<evidence type="ECO:0000256" key="1">
    <source>
        <dbReference type="ARBA" id="ARBA00005820"/>
    </source>
</evidence>